<keyword evidence="2" id="KW-1185">Reference proteome</keyword>
<dbReference type="EMBL" id="BMDE01000021">
    <property type="protein sequence ID" value="GGH97300.1"/>
    <property type="molecule type" value="Genomic_DNA"/>
</dbReference>
<dbReference type="Proteomes" id="UP000655550">
    <property type="component" value="Unassembled WGS sequence"/>
</dbReference>
<name>A0ABQ2AWA1_9PSED</name>
<reference evidence="2" key="1">
    <citation type="journal article" date="2019" name="Int. J. Syst. Evol. Microbiol.">
        <title>The Global Catalogue of Microorganisms (GCM) 10K type strain sequencing project: providing services to taxonomists for standard genome sequencing and annotation.</title>
        <authorList>
            <consortium name="The Broad Institute Genomics Platform"/>
            <consortium name="The Broad Institute Genome Sequencing Center for Infectious Disease"/>
            <person name="Wu L."/>
            <person name="Ma J."/>
        </authorList>
    </citation>
    <scope>NUCLEOTIDE SEQUENCE [LARGE SCALE GENOMIC DNA]</scope>
    <source>
        <strain evidence="2">CCM 8778</strain>
    </source>
</reference>
<sequence>MLKYLLNKLANNIFRQKHHARCQARAYPALGEIVVIHDALDFDSVATVIQVQQINDIWLSDEKSEVFRACGDWCANEFELSSMPIINPANGFSMINGVIDIEGGFYGLNGCGDTFNSDFI</sequence>
<evidence type="ECO:0000313" key="2">
    <source>
        <dbReference type="Proteomes" id="UP000655550"/>
    </source>
</evidence>
<proteinExistence type="predicted"/>
<evidence type="ECO:0000313" key="1">
    <source>
        <dbReference type="EMBL" id="GGH97300.1"/>
    </source>
</evidence>
<protein>
    <submittedName>
        <fullName evidence="1">Uncharacterized protein</fullName>
    </submittedName>
</protein>
<organism evidence="1 2">
    <name type="scientific">Pseudomonas fluvialis</name>
    <dbReference type="NCBI Taxonomy" id="1793966"/>
    <lineage>
        <taxon>Bacteria</taxon>
        <taxon>Pseudomonadati</taxon>
        <taxon>Pseudomonadota</taxon>
        <taxon>Gammaproteobacteria</taxon>
        <taxon>Pseudomonadales</taxon>
        <taxon>Pseudomonadaceae</taxon>
        <taxon>Pseudomonas</taxon>
    </lineage>
</organism>
<comment type="caution">
    <text evidence="1">The sequence shown here is derived from an EMBL/GenBank/DDBJ whole genome shotgun (WGS) entry which is preliminary data.</text>
</comment>
<gene>
    <name evidence="1" type="ORF">GCM10007363_30890</name>
</gene>
<dbReference type="RefSeq" id="WP_093986068.1">
    <property type="nucleotide sequence ID" value="NZ_BMDE01000021.1"/>
</dbReference>
<accession>A0ABQ2AWA1</accession>